<feature type="active site" evidence="8">
    <location>
        <position position="335"/>
    </location>
</feature>
<dbReference type="AlphaFoldDB" id="A0A366EBF1"/>
<dbReference type="NCBIfam" id="NF009475">
    <property type="entry name" value="PRK12838.1"/>
    <property type="match status" value="1"/>
</dbReference>
<feature type="active site" evidence="8">
    <location>
        <position position="337"/>
    </location>
</feature>
<keyword evidence="6 8" id="KW-0315">Glutamine amidotransferase</keyword>
<dbReference type="CDD" id="cd01744">
    <property type="entry name" value="GATase1_CPSase"/>
    <property type="match status" value="1"/>
</dbReference>
<evidence type="ECO:0000256" key="1">
    <source>
        <dbReference type="ARBA" id="ARBA00005077"/>
    </source>
</evidence>
<comment type="similarity">
    <text evidence="2 8">Belongs to the CarA family.</text>
</comment>
<reference evidence="10 11" key="1">
    <citation type="submission" date="2018-06" db="EMBL/GenBank/DDBJ databases">
        <title>Genomic Encyclopedia of Type Strains, Phase IV (KMG-IV): sequencing the most valuable type-strain genomes for metagenomic binning, comparative biology and taxonomic classification.</title>
        <authorList>
            <person name="Goeker M."/>
        </authorList>
    </citation>
    <scope>NUCLEOTIDE SEQUENCE [LARGE SCALE GENOMIC DNA]</scope>
    <source>
        <strain evidence="10 11">DSM 15140</strain>
    </source>
</reference>
<comment type="function">
    <text evidence="8">Small subunit of the glutamine-dependent carbamoyl phosphate synthetase (CPSase). CPSase catalyzes the formation of carbamoyl phosphate from the ammonia moiety of glutamine, carbonate, and phosphate donated by ATP, constituting the first step of 2 biosynthetic pathways, one leading to arginine and/or urea and the other to pyrimidine nucleotides. The small subunit (glutamine amidotransferase) binds and cleaves glutamine to supply the large subunit with the substrate ammonia.</text>
</comment>
<feature type="binding site" evidence="8">
    <location>
        <position position="254"/>
    </location>
    <ligand>
        <name>L-glutamine</name>
        <dbReference type="ChEBI" id="CHEBI:58359"/>
    </ligand>
</feature>
<feature type="binding site" evidence="8">
    <location>
        <position position="292"/>
    </location>
    <ligand>
        <name>L-glutamine</name>
        <dbReference type="ChEBI" id="CHEBI:58359"/>
    </ligand>
</feature>
<keyword evidence="8" id="KW-0665">Pyrimidine biosynthesis</keyword>
<proteinExistence type="inferred from homology"/>
<dbReference type="EMBL" id="QNRI01000003">
    <property type="protein sequence ID" value="RBO99750.1"/>
    <property type="molecule type" value="Genomic_DNA"/>
</dbReference>
<evidence type="ECO:0000256" key="8">
    <source>
        <dbReference type="HAMAP-Rule" id="MF_01209"/>
    </source>
</evidence>
<keyword evidence="8" id="KW-0055">Arginine biosynthesis</keyword>
<dbReference type="PANTHER" id="PTHR43418">
    <property type="entry name" value="MULTIFUNCTIONAL TRYPTOPHAN BIOSYNTHESIS PROTEIN-RELATED"/>
    <property type="match status" value="1"/>
</dbReference>
<name>A0A366EBF1_9BACI</name>
<feature type="region of interest" description="CPSase" evidence="8">
    <location>
        <begin position="1"/>
        <end position="174"/>
    </location>
</feature>
<evidence type="ECO:0000256" key="7">
    <source>
        <dbReference type="ARBA" id="ARBA00048816"/>
    </source>
</evidence>
<dbReference type="InterPro" id="IPR036480">
    <property type="entry name" value="CarbP_synth_ssu_N_sf"/>
</dbReference>
<dbReference type="PRINTS" id="PR00097">
    <property type="entry name" value="ANTSNTHASEII"/>
</dbReference>
<feature type="binding site" evidence="8">
    <location>
        <position position="295"/>
    </location>
    <ligand>
        <name>L-glutamine</name>
        <dbReference type="ChEBI" id="CHEBI:58359"/>
    </ligand>
</feature>
<dbReference type="Gene3D" id="3.50.30.20">
    <property type="entry name" value="Carbamoyl-phosphate synthase small subunit, N-terminal domain"/>
    <property type="match status" value="1"/>
</dbReference>
<dbReference type="HAMAP" id="MF_01209">
    <property type="entry name" value="CPSase_S_chain"/>
    <property type="match status" value="1"/>
</dbReference>
<dbReference type="NCBIfam" id="TIGR01368">
    <property type="entry name" value="CPSaseIIsmall"/>
    <property type="match status" value="1"/>
</dbReference>
<dbReference type="InterPro" id="IPR006274">
    <property type="entry name" value="CarbamoylP_synth_ssu"/>
</dbReference>
<dbReference type="SUPFAM" id="SSF52021">
    <property type="entry name" value="Carbamoyl phosphate synthetase, small subunit N-terminal domain"/>
    <property type="match status" value="1"/>
</dbReference>
<dbReference type="Pfam" id="PF00988">
    <property type="entry name" value="CPSase_sm_chain"/>
    <property type="match status" value="1"/>
</dbReference>
<dbReference type="UniPathway" id="UPA00068">
    <property type="reaction ID" value="UER00171"/>
</dbReference>
<evidence type="ECO:0000313" key="11">
    <source>
        <dbReference type="Proteomes" id="UP000252254"/>
    </source>
</evidence>
<dbReference type="PRINTS" id="PR00099">
    <property type="entry name" value="CPSGATASE"/>
</dbReference>
<feature type="active site" description="Nucleophile" evidence="8">
    <location>
        <position position="250"/>
    </location>
</feature>
<dbReference type="STRING" id="200904.GCA_900168775_03330"/>
<accession>A0A366EBF1</accession>
<evidence type="ECO:0000256" key="4">
    <source>
        <dbReference type="ARBA" id="ARBA00022741"/>
    </source>
</evidence>
<comment type="pathway">
    <text evidence="1 8">Amino-acid biosynthesis; L-arginine biosynthesis; carbamoyl phosphate from bicarbonate: step 1/1.</text>
</comment>
<keyword evidence="5 8" id="KW-0067">ATP-binding</keyword>
<evidence type="ECO:0000256" key="5">
    <source>
        <dbReference type="ARBA" id="ARBA00022840"/>
    </source>
</evidence>
<dbReference type="PROSITE" id="PS51273">
    <property type="entry name" value="GATASE_TYPE_1"/>
    <property type="match status" value="1"/>
</dbReference>
<evidence type="ECO:0000259" key="9">
    <source>
        <dbReference type="SMART" id="SM01097"/>
    </source>
</evidence>
<comment type="catalytic activity">
    <reaction evidence="7 8">
        <text>hydrogencarbonate + L-glutamine + 2 ATP + H2O = carbamoyl phosphate + L-glutamate + 2 ADP + phosphate + 2 H(+)</text>
        <dbReference type="Rhea" id="RHEA:18633"/>
        <dbReference type="ChEBI" id="CHEBI:15377"/>
        <dbReference type="ChEBI" id="CHEBI:15378"/>
        <dbReference type="ChEBI" id="CHEBI:17544"/>
        <dbReference type="ChEBI" id="CHEBI:29985"/>
        <dbReference type="ChEBI" id="CHEBI:30616"/>
        <dbReference type="ChEBI" id="CHEBI:43474"/>
        <dbReference type="ChEBI" id="CHEBI:58228"/>
        <dbReference type="ChEBI" id="CHEBI:58359"/>
        <dbReference type="ChEBI" id="CHEBI:456216"/>
        <dbReference type="EC" id="6.3.5.5"/>
    </reaction>
</comment>
<comment type="pathway">
    <text evidence="8">Pyrimidine metabolism; UMP biosynthesis via de novo pathway; (S)-dihydroorotate from bicarbonate: step 1/3.</text>
</comment>
<protein>
    <recommendedName>
        <fullName evidence="8">Carbamoyl phosphate synthase small chain</fullName>
        <ecNumber evidence="8">6.3.5.5</ecNumber>
    </recommendedName>
    <alternativeName>
        <fullName evidence="8">Carbamoyl phosphate synthetase glutamine chain</fullName>
    </alternativeName>
</protein>
<dbReference type="OrthoDB" id="9804328at2"/>
<dbReference type="PRINTS" id="PR00096">
    <property type="entry name" value="GATASE"/>
</dbReference>
<feature type="binding site" evidence="8">
    <location>
        <position position="251"/>
    </location>
    <ligand>
        <name>L-glutamine</name>
        <dbReference type="ChEBI" id="CHEBI:58359"/>
    </ligand>
</feature>
<dbReference type="GO" id="GO:0004088">
    <property type="term" value="F:carbamoyl-phosphate synthase (glutamine-hydrolyzing) activity"/>
    <property type="evidence" value="ECO:0007669"/>
    <property type="project" value="UniProtKB-UniRule"/>
</dbReference>
<dbReference type="GO" id="GO:0004359">
    <property type="term" value="F:glutaminase activity"/>
    <property type="evidence" value="ECO:0007669"/>
    <property type="project" value="RHEA"/>
</dbReference>
<dbReference type="GO" id="GO:0005524">
    <property type="term" value="F:ATP binding"/>
    <property type="evidence" value="ECO:0007669"/>
    <property type="project" value="UniProtKB-UniRule"/>
</dbReference>
<dbReference type="SUPFAM" id="SSF52317">
    <property type="entry name" value="Class I glutamine amidotransferase-like"/>
    <property type="match status" value="1"/>
</dbReference>
<dbReference type="InterPro" id="IPR002474">
    <property type="entry name" value="CarbamoylP_synth_ssu_N"/>
</dbReference>
<dbReference type="InterPro" id="IPR017926">
    <property type="entry name" value="GATASE"/>
</dbReference>
<dbReference type="InterPro" id="IPR050472">
    <property type="entry name" value="Anth_synth/Amidotransfase"/>
</dbReference>
<comment type="catalytic activity">
    <reaction evidence="8">
        <text>L-glutamine + H2O = L-glutamate + NH4(+)</text>
        <dbReference type="Rhea" id="RHEA:15889"/>
        <dbReference type="ChEBI" id="CHEBI:15377"/>
        <dbReference type="ChEBI" id="CHEBI:28938"/>
        <dbReference type="ChEBI" id="CHEBI:29985"/>
        <dbReference type="ChEBI" id="CHEBI:58359"/>
    </reaction>
</comment>
<keyword evidence="11" id="KW-1185">Reference proteome</keyword>
<dbReference type="SMART" id="SM01097">
    <property type="entry name" value="CPSase_sm_chain"/>
    <property type="match status" value="1"/>
</dbReference>
<dbReference type="UniPathway" id="UPA00070">
    <property type="reaction ID" value="UER00115"/>
</dbReference>
<evidence type="ECO:0000256" key="6">
    <source>
        <dbReference type="ARBA" id="ARBA00022962"/>
    </source>
</evidence>
<dbReference type="GO" id="GO:0006207">
    <property type="term" value="P:'de novo' pyrimidine nucleobase biosynthetic process"/>
    <property type="evidence" value="ECO:0007669"/>
    <property type="project" value="InterPro"/>
</dbReference>
<gene>
    <name evidence="8" type="primary">carA</name>
    <name evidence="10" type="ORF">DES48_10376</name>
</gene>
<dbReference type="GO" id="GO:0006541">
    <property type="term" value="P:glutamine metabolic process"/>
    <property type="evidence" value="ECO:0007669"/>
    <property type="project" value="InterPro"/>
</dbReference>
<feature type="binding site" evidence="8">
    <location>
        <position position="48"/>
    </location>
    <ligand>
        <name>L-glutamine</name>
        <dbReference type="ChEBI" id="CHEBI:58359"/>
    </ligand>
</feature>
<feature type="binding site" evidence="8">
    <location>
        <position position="225"/>
    </location>
    <ligand>
        <name>L-glutamine</name>
        <dbReference type="ChEBI" id="CHEBI:58359"/>
    </ligand>
</feature>
<dbReference type="Pfam" id="PF00117">
    <property type="entry name" value="GATase"/>
    <property type="match status" value="1"/>
</dbReference>
<dbReference type="GO" id="GO:0044205">
    <property type="term" value="P:'de novo' UMP biosynthetic process"/>
    <property type="evidence" value="ECO:0007669"/>
    <property type="project" value="UniProtKB-UniRule"/>
</dbReference>
<feature type="domain" description="Carbamoyl-phosphate synthase small subunit N-terminal" evidence="9">
    <location>
        <begin position="4"/>
        <end position="134"/>
    </location>
</feature>
<keyword evidence="4 8" id="KW-0547">Nucleotide-binding</keyword>
<evidence type="ECO:0000256" key="3">
    <source>
        <dbReference type="ARBA" id="ARBA00022598"/>
    </source>
</evidence>
<dbReference type="InterPro" id="IPR035686">
    <property type="entry name" value="CPSase_GATase1"/>
</dbReference>
<dbReference type="RefSeq" id="WP_113867851.1">
    <property type="nucleotide sequence ID" value="NZ_BAABQN010000011.1"/>
</dbReference>
<keyword evidence="8" id="KW-0028">Amino-acid biosynthesis</keyword>
<dbReference type="Gene3D" id="3.40.50.880">
    <property type="match status" value="1"/>
</dbReference>
<dbReference type="PANTHER" id="PTHR43418:SF7">
    <property type="entry name" value="CARBAMOYL-PHOSPHATE SYNTHASE SMALL CHAIN"/>
    <property type="match status" value="1"/>
</dbReference>
<comment type="caution">
    <text evidence="10">The sequence shown here is derived from an EMBL/GenBank/DDBJ whole genome shotgun (WGS) entry which is preliminary data.</text>
</comment>
<sequence length="365" mass="40297">MTEQTGYLVLSTGDILEGTYLGQTIQQEGEMVFNTAMTGYQEVMTDPSYAGQIVTLTYPLIGNYGCNDATKESFRPALAGLIISTPFGTPDHYQSSYSITEMVENYQIPTLYNIDTRALTRIIREHGEVYGKITTDKTDQPQNGKIAPNFVQQVSVSSIQQYAAMPMSAKHAKQQVVVIDFGYKHSITKSLLHLGCDVTIVPFDTSFDTITTFHPDAVILSNGPGDPQDLQNHLSVIKQVATTYPTLGICLGHQLIALAFGATTKRLPYGHRGSNHPVKDLFTGKVVITSQNHGYVVDEASISNEEWDVSHINVNDRSVEGLKHKQKQVMTVQFHPEAHPGPKDTHDIFVQFVDQLSEKGAKQHA</sequence>
<dbReference type="Proteomes" id="UP000252254">
    <property type="component" value="Unassembled WGS sequence"/>
</dbReference>
<dbReference type="GO" id="GO:0006526">
    <property type="term" value="P:L-arginine biosynthetic process"/>
    <property type="evidence" value="ECO:0007669"/>
    <property type="project" value="UniProtKB-UniRule"/>
</dbReference>
<evidence type="ECO:0000313" key="10">
    <source>
        <dbReference type="EMBL" id="RBO99750.1"/>
    </source>
</evidence>
<comment type="subunit">
    <text evidence="8">Composed of two chains; the small (or glutamine) chain promotes the hydrolysis of glutamine to ammonia, which is used by the large (or ammonia) chain to synthesize carbamoyl phosphate. Tetramer of heterodimers (alpha,beta)4.</text>
</comment>
<keyword evidence="3 8" id="KW-0436">Ligase</keyword>
<feature type="binding site" evidence="8">
    <location>
        <position position="223"/>
    </location>
    <ligand>
        <name>L-glutamine</name>
        <dbReference type="ChEBI" id="CHEBI:58359"/>
    </ligand>
</feature>
<dbReference type="EC" id="6.3.5.5" evidence="8"/>
<feature type="binding site" evidence="8">
    <location>
        <position position="294"/>
    </location>
    <ligand>
        <name>L-glutamine</name>
        <dbReference type="ChEBI" id="CHEBI:58359"/>
    </ligand>
</feature>
<dbReference type="InterPro" id="IPR029062">
    <property type="entry name" value="Class_I_gatase-like"/>
</dbReference>
<evidence type="ECO:0000256" key="2">
    <source>
        <dbReference type="ARBA" id="ARBA00007800"/>
    </source>
</evidence>
<organism evidence="10 11">
    <name type="scientific">Paraliobacillus ryukyuensis</name>
    <dbReference type="NCBI Taxonomy" id="200904"/>
    <lineage>
        <taxon>Bacteria</taxon>
        <taxon>Bacillati</taxon>
        <taxon>Bacillota</taxon>
        <taxon>Bacilli</taxon>
        <taxon>Bacillales</taxon>
        <taxon>Bacillaceae</taxon>
        <taxon>Paraliobacillus</taxon>
    </lineage>
</organism>